<name>A0ABW7D2X6_9GAMM</name>
<protein>
    <submittedName>
        <fullName evidence="1">Uncharacterized protein</fullName>
    </submittedName>
</protein>
<sequence length="148" mass="16398">MKPSHAWQQHGTVSLWRYRDNARNFPGWQLTADAEGCASLLTLLDALHTEGAGASRTLRLSAPGPAQLAVPNNRDARWVAPQTMQLILDEDSGAWQWQPDGERQVLRLGVSALAGLRLGVLDIAAGQGDYSLGHGMEALWFWWWNAQR</sequence>
<dbReference type="EMBL" id="JBHGCJ010000022">
    <property type="protein sequence ID" value="MFG6111505.1"/>
    <property type="molecule type" value="Genomic_DNA"/>
</dbReference>
<gene>
    <name evidence="1" type="ORF">ACEU0G_001841</name>
</gene>
<evidence type="ECO:0000313" key="2">
    <source>
        <dbReference type="Proteomes" id="UP001605261"/>
    </source>
</evidence>
<dbReference type="RefSeq" id="WP_394164743.1">
    <property type="nucleotide sequence ID" value="NZ_JBHGCJ010000022.1"/>
</dbReference>
<organism evidence="1 2">
    <name type="scientific">Stenotrophomonas nematodicola</name>
    <dbReference type="NCBI Taxonomy" id="2656746"/>
    <lineage>
        <taxon>Bacteria</taxon>
        <taxon>Pseudomonadati</taxon>
        <taxon>Pseudomonadota</taxon>
        <taxon>Gammaproteobacteria</taxon>
        <taxon>Lysobacterales</taxon>
        <taxon>Lysobacteraceae</taxon>
        <taxon>Stenotrophomonas</taxon>
    </lineage>
</organism>
<accession>A0ABW7D2X6</accession>
<comment type="caution">
    <text evidence="1">The sequence shown here is derived from an EMBL/GenBank/DDBJ whole genome shotgun (WGS) entry which is preliminary data.</text>
</comment>
<evidence type="ECO:0000313" key="1">
    <source>
        <dbReference type="EMBL" id="MFG6111505.1"/>
    </source>
</evidence>
<dbReference type="Proteomes" id="UP001605261">
    <property type="component" value="Unassembled WGS sequence"/>
</dbReference>
<proteinExistence type="predicted"/>
<reference evidence="1 2" key="1">
    <citation type="submission" date="2024-09" db="EMBL/GenBank/DDBJ databases">
        <authorList>
            <consortium name="All-Russian atlas of soil microorganisms"/>
            <consortium name="as a basis for the search for new antimicrobial producers and enzymes with unique properties"/>
            <person name="Sokolova E.A."/>
            <person name="Voronina E.N."/>
        </authorList>
    </citation>
    <scope>NUCLEOTIDE SEQUENCE [LARGE SCALE GENOMIC DNA]</scope>
    <source>
        <strain evidence="1 2">AF-22b-331.1</strain>
    </source>
</reference>
<keyword evidence="2" id="KW-1185">Reference proteome</keyword>